<organism evidence="1 2">
    <name type="scientific">Coemansia furcata</name>
    <dbReference type="NCBI Taxonomy" id="417177"/>
    <lineage>
        <taxon>Eukaryota</taxon>
        <taxon>Fungi</taxon>
        <taxon>Fungi incertae sedis</taxon>
        <taxon>Zoopagomycota</taxon>
        <taxon>Kickxellomycotina</taxon>
        <taxon>Kickxellomycetes</taxon>
        <taxon>Kickxellales</taxon>
        <taxon>Kickxellaceae</taxon>
        <taxon>Coemansia</taxon>
    </lineage>
</organism>
<feature type="non-terminal residue" evidence="1">
    <location>
        <position position="489"/>
    </location>
</feature>
<dbReference type="Proteomes" id="UP001140096">
    <property type="component" value="Unassembled WGS sequence"/>
</dbReference>
<accession>A0ACC1L531</accession>
<gene>
    <name evidence="1" type="ORF">H4S07_005044</name>
</gene>
<proteinExistence type="predicted"/>
<evidence type="ECO:0000313" key="1">
    <source>
        <dbReference type="EMBL" id="KAJ2800985.1"/>
    </source>
</evidence>
<keyword evidence="2" id="KW-1185">Reference proteome</keyword>
<feature type="non-terminal residue" evidence="1">
    <location>
        <position position="1"/>
    </location>
</feature>
<evidence type="ECO:0000313" key="2">
    <source>
        <dbReference type="Proteomes" id="UP001140096"/>
    </source>
</evidence>
<sequence>QVGDSSETIAVPSRLSSNRMIPSFYSARNPRDMWAHQVLESVEIDKRESRRKGKASESMYKLQTVDHVGVQPADFDSVDAAITRAAYKSEDKRAWPTTMPVPTASSVPRGSAGSSGGSISSGESGVAEGLWHGDRLSDLGLELAGDVQNDLAEGGSATPPGGLQQTEPNPDVLRAHFIEICGDKNSLAMFWGQTIDRYRSGWRNYMSGHSAVSRSSSSSIPFVAQYEFLSEPVVHRFSEGGGGLGKRSFHTEHRLHEMIEEDGTFHMEVRVFNTTYALIVEGNTDLVHPQATMTRTVAGQQVRSPLATHDIGVYRGHVLRMGRVLPYDGSESLRKWARFKRDRFSFDEHDSWARLSVYRDGAGRAVIDGAFAIDGETMYVKPAHTYARTKRDGDPALTNPYARAEGLRHAASIVYRQSDLVAARSGREHSCGSDRLADNQRPGLPRTARKHGMSRRTDVAFDGNSNAVHSGCSAARKLLYMGAAADCSY</sequence>
<dbReference type="EMBL" id="JANBUP010002295">
    <property type="protein sequence ID" value="KAJ2800985.1"/>
    <property type="molecule type" value="Genomic_DNA"/>
</dbReference>
<comment type="caution">
    <text evidence="1">The sequence shown here is derived from an EMBL/GenBank/DDBJ whole genome shotgun (WGS) entry which is preliminary data.</text>
</comment>
<name>A0ACC1L531_9FUNG</name>
<protein>
    <submittedName>
        <fullName evidence="1">Uncharacterized protein</fullName>
    </submittedName>
</protein>
<reference evidence="1" key="1">
    <citation type="submission" date="2022-07" db="EMBL/GenBank/DDBJ databases">
        <title>Phylogenomic reconstructions and comparative analyses of Kickxellomycotina fungi.</title>
        <authorList>
            <person name="Reynolds N.K."/>
            <person name="Stajich J.E."/>
            <person name="Barry K."/>
            <person name="Grigoriev I.V."/>
            <person name="Crous P."/>
            <person name="Smith M.E."/>
        </authorList>
    </citation>
    <scope>NUCLEOTIDE SEQUENCE</scope>
    <source>
        <strain evidence="1">CBS 102833</strain>
    </source>
</reference>